<evidence type="ECO:0000256" key="3">
    <source>
        <dbReference type="ARBA" id="ARBA00006806"/>
    </source>
</evidence>
<evidence type="ECO:0000313" key="11">
    <source>
        <dbReference type="EMBL" id="ORC87383.1"/>
    </source>
</evidence>
<keyword evidence="6 9" id="KW-0493">Microtubule</keyword>
<evidence type="ECO:0000256" key="5">
    <source>
        <dbReference type="ARBA" id="ARBA00022490"/>
    </source>
</evidence>
<dbReference type="PANTHER" id="PTHR21500">
    <property type="entry name" value="TUBULIN-SPECIFIC CHAPERONE A"/>
    <property type="match status" value="1"/>
</dbReference>
<protein>
    <recommendedName>
        <fullName evidence="4 9">Tubulin-specific chaperone A</fullName>
    </recommendedName>
</protein>
<evidence type="ECO:0000256" key="1">
    <source>
        <dbReference type="ARBA" id="ARBA00003046"/>
    </source>
</evidence>
<dbReference type="VEuPathDB" id="TriTrypDB:TM35_000221820"/>
<dbReference type="GO" id="GO:0048487">
    <property type="term" value="F:beta-tubulin binding"/>
    <property type="evidence" value="ECO:0007669"/>
    <property type="project" value="InterPro"/>
</dbReference>
<evidence type="ECO:0000256" key="9">
    <source>
        <dbReference type="RuleBase" id="RU364030"/>
    </source>
</evidence>
<dbReference type="OrthoDB" id="296187at2759"/>
<gene>
    <name evidence="11" type="ORF">TM35_000221820</name>
</gene>
<comment type="function">
    <text evidence="1">Tubulin-folding protein; involved in the early step of the tubulin folding pathway.</text>
</comment>
<evidence type="ECO:0000256" key="7">
    <source>
        <dbReference type="ARBA" id="ARBA00023186"/>
    </source>
</evidence>
<evidence type="ECO:0000313" key="12">
    <source>
        <dbReference type="Proteomes" id="UP000192257"/>
    </source>
</evidence>
<comment type="similarity">
    <text evidence="3 9">Belongs to the TBCA family.</text>
</comment>
<evidence type="ECO:0000256" key="8">
    <source>
        <dbReference type="ARBA" id="ARBA00023212"/>
    </source>
</evidence>
<evidence type="ECO:0000256" key="4">
    <source>
        <dbReference type="ARBA" id="ARBA00015002"/>
    </source>
</evidence>
<organism evidence="11 12">
    <name type="scientific">Trypanosoma theileri</name>
    <dbReference type="NCBI Taxonomy" id="67003"/>
    <lineage>
        <taxon>Eukaryota</taxon>
        <taxon>Discoba</taxon>
        <taxon>Euglenozoa</taxon>
        <taxon>Kinetoplastea</taxon>
        <taxon>Metakinetoplastina</taxon>
        <taxon>Trypanosomatida</taxon>
        <taxon>Trypanosomatidae</taxon>
        <taxon>Trypanosoma</taxon>
    </lineage>
</organism>
<name>A0A1X0NSC9_9TRYP</name>
<dbReference type="GO" id="GO:0005874">
    <property type="term" value="C:microtubule"/>
    <property type="evidence" value="ECO:0007669"/>
    <property type="project" value="UniProtKB-KW"/>
</dbReference>
<dbReference type="Proteomes" id="UP000192257">
    <property type="component" value="Unassembled WGS sequence"/>
</dbReference>
<dbReference type="STRING" id="67003.A0A1X0NSC9"/>
<keyword evidence="7 9" id="KW-0143">Chaperone</keyword>
<dbReference type="AlphaFoldDB" id="A0A1X0NSC9"/>
<feature type="coiled-coil region" evidence="10">
    <location>
        <begin position="24"/>
        <end position="51"/>
    </location>
</feature>
<comment type="subcellular location">
    <subcellularLocation>
        <location evidence="2 9">Cytoplasm</location>
        <location evidence="2 9">Cytoskeleton</location>
    </subcellularLocation>
</comment>
<sequence length="128" mass="14544">MSSSQADDGNRFIGRTKQVEDPVMKNLRIKVSGLKRNIKDLEFAKKEVVRETTRLETIKQSDPDRVPQQQNVLEEAQMMVPHSENRIRTAIKDLRDFLNEEDLSNKDDALVQSAHEALEAADLALSQA</sequence>
<keyword evidence="12" id="KW-1185">Reference proteome</keyword>
<dbReference type="GeneID" id="39987009"/>
<dbReference type="InterPro" id="IPR004226">
    <property type="entry name" value="TBCA"/>
</dbReference>
<dbReference type="FunFam" id="1.20.58.90:FF:000010">
    <property type="entry name" value="Tubulin-specific chaperone A"/>
    <property type="match status" value="1"/>
</dbReference>
<dbReference type="RefSeq" id="XP_028881449.1">
    <property type="nucleotide sequence ID" value="XM_029027229.1"/>
</dbReference>
<dbReference type="InterPro" id="IPR036126">
    <property type="entry name" value="TBCA_sf"/>
</dbReference>
<dbReference type="EMBL" id="NBCO01000022">
    <property type="protein sequence ID" value="ORC87383.1"/>
    <property type="molecule type" value="Genomic_DNA"/>
</dbReference>
<keyword evidence="8 9" id="KW-0206">Cytoskeleton</keyword>
<dbReference type="PANTHER" id="PTHR21500:SF0">
    <property type="entry name" value="TUBULIN-SPECIFIC CHAPERONE A"/>
    <property type="match status" value="1"/>
</dbReference>
<keyword evidence="5 9" id="KW-0963">Cytoplasm</keyword>
<evidence type="ECO:0000256" key="10">
    <source>
        <dbReference type="SAM" id="Coils"/>
    </source>
</evidence>
<comment type="subunit">
    <text evidence="9">Supercomplex made of cofactors A to E. Cofactors A and D function by capturing and stabilizing tubulin in a quasi-native conformation. Cofactor E binds to the cofactor D-tubulin complex; interaction with cofactor C then causes the release of tubulin polypeptides that are committed to the native state.</text>
</comment>
<evidence type="ECO:0000256" key="2">
    <source>
        <dbReference type="ARBA" id="ARBA00004245"/>
    </source>
</evidence>
<proteinExistence type="inferred from homology"/>
<evidence type="ECO:0000256" key="6">
    <source>
        <dbReference type="ARBA" id="ARBA00022701"/>
    </source>
</evidence>
<accession>A0A1X0NSC9</accession>
<keyword evidence="10" id="KW-0175">Coiled coil</keyword>
<reference evidence="11 12" key="1">
    <citation type="submission" date="2017-03" db="EMBL/GenBank/DDBJ databases">
        <title>An alternative strategy for trypanosome survival in the mammalian bloodstream revealed through genome and transcriptome analysis of the ubiquitous bovine parasite Trypanosoma (Megatrypanum) theileri.</title>
        <authorList>
            <person name="Kelly S."/>
            <person name="Ivens A."/>
            <person name="Mott A."/>
            <person name="O'Neill E."/>
            <person name="Emms D."/>
            <person name="Macleod O."/>
            <person name="Voorheis P."/>
            <person name="Matthews J."/>
            <person name="Matthews K."/>
            <person name="Carrington M."/>
        </authorList>
    </citation>
    <scope>NUCLEOTIDE SEQUENCE [LARGE SCALE GENOMIC DNA]</scope>
    <source>
        <strain evidence="11">Edinburgh</strain>
    </source>
</reference>
<dbReference type="SUPFAM" id="SSF46988">
    <property type="entry name" value="Tubulin chaperone cofactor A"/>
    <property type="match status" value="1"/>
</dbReference>
<dbReference type="Gene3D" id="1.20.58.90">
    <property type="match status" value="1"/>
</dbReference>
<dbReference type="GO" id="GO:0007021">
    <property type="term" value="P:tubulin complex assembly"/>
    <property type="evidence" value="ECO:0007669"/>
    <property type="project" value="UniProtKB-UniRule"/>
</dbReference>
<dbReference type="Pfam" id="PF02970">
    <property type="entry name" value="TBCA"/>
    <property type="match status" value="1"/>
</dbReference>
<comment type="caution">
    <text evidence="11">The sequence shown here is derived from an EMBL/GenBank/DDBJ whole genome shotgun (WGS) entry which is preliminary data.</text>
</comment>
<dbReference type="GO" id="GO:0007023">
    <property type="term" value="P:post-chaperonin tubulin folding pathway"/>
    <property type="evidence" value="ECO:0007669"/>
    <property type="project" value="UniProtKB-UniRule"/>
</dbReference>
<dbReference type="GO" id="GO:0005829">
    <property type="term" value="C:cytosol"/>
    <property type="evidence" value="ECO:0007669"/>
    <property type="project" value="TreeGrafter"/>
</dbReference>